<protein>
    <recommendedName>
        <fullName evidence="3">B box-type domain-containing protein</fullName>
    </recommendedName>
</protein>
<proteinExistence type="predicted"/>
<keyword evidence="2" id="KW-1185">Reference proteome</keyword>
<dbReference type="EMBL" id="CAJNOR010002040">
    <property type="protein sequence ID" value="CAF1238646.1"/>
    <property type="molecule type" value="Genomic_DNA"/>
</dbReference>
<dbReference type="Proteomes" id="UP000663828">
    <property type="component" value="Unassembled WGS sequence"/>
</dbReference>
<organism evidence="1 2">
    <name type="scientific">Adineta ricciae</name>
    <name type="common">Rotifer</name>
    <dbReference type="NCBI Taxonomy" id="249248"/>
    <lineage>
        <taxon>Eukaryota</taxon>
        <taxon>Metazoa</taxon>
        <taxon>Spiralia</taxon>
        <taxon>Gnathifera</taxon>
        <taxon>Rotifera</taxon>
        <taxon>Eurotatoria</taxon>
        <taxon>Bdelloidea</taxon>
        <taxon>Adinetida</taxon>
        <taxon>Adinetidae</taxon>
        <taxon>Adineta</taxon>
    </lineage>
</organism>
<evidence type="ECO:0000313" key="2">
    <source>
        <dbReference type="Proteomes" id="UP000663828"/>
    </source>
</evidence>
<accession>A0A814Z3P4</accession>
<comment type="caution">
    <text evidence="1">The sequence shown here is derived from an EMBL/GenBank/DDBJ whole genome shotgun (WGS) entry which is preliminary data.</text>
</comment>
<evidence type="ECO:0000313" key="1">
    <source>
        <dbReference type="EMBL" id="CAF1238646.1"/>
    </source>
</evidence>
<gene>
    <name evidence="1" type="ORF">XAT740_LOCUS25617</name>
</gene>
<name>A0A814Z3P4_ADIRI</name>
<sequence length="145" mass="17350">MTTNKTQCFLCEKPKFTYSCRGCSNEFCFDDLTKHRQDLTEEFNTIINNYDQFRENLQQTKTNPQNSSLFIQIDQWEKNSIEIIRQTLLKENKEFLVDIEEKSPKNSTIHRKSFLNKARKHLSRESQCNQQEVSRNICFSHTQRC</sequence>
<reference evidence="1" key="1">
    <citation type="submission" date="2021-02" db="EMBL/GenBank/DDBJ databases">
        <authorList>
            <person name="Nowell W R."/>
        </authorList>
    </citation>
    <scope>NUCLEOTIDE SEQUENCE</scope>
</reference>
<dbReference type="AlphaFoldDB" id="A0A814Z3P4"/>
<evidence type="ECO:0008006" key="3">
    <source>
        <dbReference type="Google" id="ProtNLM"/>
    </source>
</evidence>